<dbReference type="AlphaFoldDB" id="A0A974HIL4"/>
<dbReference type="EMBL" id="CM004475">
    <property type="protein sequence ID" value="OCT79158.1"/>
    <property type="molecule type" value="Genomic_DNA"/>
</dbReference>
<sequence length="235" mass="27289">MAFSSPDSQSPREREMLDTGRRYMWTGLFGQKMTSHGDVRLLPLCGGCGAETQYCNLNVDRRCHRCQRQFYIGPLFTTISDPQEWQQLDLRLYRWESRYSSTVAESTQTPTATVADQRPTAIVAPPIAGPKEPVTDVRRKLLDVAWRSPVREYRALSRVQKKMNLEKSTHQSHKGNPVRRRLKQTGYWWKGAWQQEASRPPLCRCAAGSSNWRKGWTSWKKQKKLNTWPNTNIFN</sequence>
<evidence type="ECO:0000313" key="2">
    <source>
        <dbReference type="Proteomes" id="UP000694892"/>
    </source>
</evidence>
<name>A0A974HIL4_XENLA</name>
<reference evidence="2" key="1">
    <citation type="journal article" date="2016" name="Nature">
        <title>Genome evolution in the allotetraploid frog Xenopus laevis.</title>
        <authorList>
            <person name="Session A.M."/>
            <person name="Uno Y."/>
            <person name="Kwon T."/>
            <person name="Chapman J.A."/>
            <person name="Toyoda A."/>
            <person name="Takahashi S."/>
            <person name="Fukui A."/>
            <person name="Hikosaka A."/>
            <person name="Suzuki A."/>
            <person name="Kondo M."/>
            <person name="van Heeringen S.J."/>
            <person name="Quigley I."/>
            <person name="Heinz S."/>
            <person name="Ogino H."/>
            <person name="Ochi H."/>
            <person name="Hellsten U."/>
            <person name="Lyons J.B."/>
            <person name="Simakov O."/>
            <person name="Putnam N."/>
            <person name="Stites J."/>
            <person name="Kuroki Y."/>
            <person name="Tanaka T."/>
            <person name="Michiue T."/>
            <person name="Watanabe M."/>
            <person name="Bogdanovic O."/>
            <person name="Lister R."/>
            <person name="Georgiou G."/>
            <person name="Paranjpe S.S."/>
            <person name="van Kruijsbergen I."/>
            <person name="Shu S."/>
            <person name="Carlson J."/>
            <person name="Kinoshita T."/>
            <person name="Ohta Y."/>
            <person name="Mawaribuchi S."/>
            <person name="Jenkins J."/>
            <person name="Grimwood J."/>
            <person name="Schmutz J."/>
            <person name="Mitros T."/>
            <person name="Mozaffari S.V."/>
            <person name="Suzuki Y."/>
            <person name="Haramoto Y."/>
            <person name="Yamamoto T.S."/>
            <person name="Takagi C."/>
            <person name="Heald R."/>
            <person name="Miller K."/>
            <person name="Haudenschild C."/>
            <person name="Kitzman J."/>
            <person name="Nakayama T."/>
            <person name="Izutsu Y."/>
            <person name="Robert J."/>
            <person name="Fortriede J."/>
            <person name="Burns K."/>
            <person name="Lotay V."/>
            <person name="Karimi K."/>
            <person name="Yasuoka Y."/>
            <person name="Dichmann D.S."/>
            <person name="Flajnik M.F."/>
            <person name="Houston D.W."/>
            <person name="Shendure J."/>
            <person name="DuPasquier L."/>
            <person name="Vize P.D."/>
            <person name="Zorn A.M."/>
            <person name="Ito M."/>
            <person name="Marcotte E.M."/>
            <person name="Wallingford J.B."/>
            <person name="Ito Y."/>
            <person name="Asashima M."/>
            <person name="Ueno N."/>
            <person name="Matsuda Y."/>
            <person name="Veenstra G.J."/>
            <person name="Fujiyama A."/>
            <person name="Harland R.M."/>
            <person name="Taira M."/>
            <person name="Rokhsar D.S."/>
        </authorList>
    </citation>
    <scope>NUCLEOTIDE SEQUENCE [LARGE SCALE GENOMIC DNA]</scope>
    <source>
        <strain evidence="2">J</strain>
    </source>
</reference>
<protein>
    <submittedName>
        <fullName evidence="1">Uncharacterized protein</fullName>
    </submittedName>
</protein>
<proteinExistence type="predicted"/>
<organism evidence="1 2">
    <name type="scientific">Xenopus laevis</name>
    <name type="common">African clawed frog</name>
    <dbReference type="NCBI Taxonomy" id="8355"/>
    <lineage>
        <taxon>Eukaryota</taxon>
        <taxon>Metazoa</taxon>
        <taxon>Chordata</taxon>
        <taxon>Craniata</taxon>
        <taxon>Vertebrata</taxon>
        <taxon>Euteleostomi</taxon>
        <taxon>Amphibia</taxon>
        <taxon>Batrachia</taxon>
        <taxon>Anura</taxon>
        <taxon>Pipoidea</taxon>
        <taxon>Pipidae</taxon>
        <taxon>Xenopodinae</taxon>
        <taxon>Xenopus</taxon>
        <taxon>Xenopus</taxon>
    </lineage>
</organism>
<gene>
    <name evidence="1" type="ORF">XELAEV_18030257mg</name>
</gene>
<evidence type="ECO:0000313" key="1">
    <source>
        <dbReference type="EMBL" id="OCT79158.1"/>
    </source>
</evidence>
<accession>A0A974HIL4</accession>
<dbReference type="Proteomes" id="UP000694892">
    <property type="component" value="Chromosome 5S"/>
</dbReference>